<dbReference type="InterPro" id="IPR013786">
    <property type="entry name" value="AcylCoA_DH/ox_N"/>
</dbReference>
<dbReference type="PANTHER" id="PTHR43884:SF20">
    <property type="entry name" value="ACYL-COA DEHYDROGENASE FADE28"/>
    <property type="match status" value="1"/>
</dbReference>
<dbReference type="Pfam" id="PF00441">
    <property type="entry name" value="Acyl-CoA_dh_1"/>
    <property type="match status" value="1"/>
</dbReference>
<dbReference type="InterPro" id="IPR009100">
    <property type="entry name" value="AcylCoA_DH/oxidase_NM_dom_sf"/>
</dbReference>
<gene>
    <name evidence="8" type="ORF">UFOPK3967_00568</name>
</gene>
<dbReference type="Gene3D" id="2.40.110.10">
    <property type="entry name" value="Butyryl-CoA Dehydrogenase, subunit A, domain 2"/>
    <property type="match status" value="1"/>
</dbReference>
<dbReference type="Gene3D" id="1.10.540.10">
    <property type="entry name" value="Acyl-CoA dehydrogenase/oxidase, N-terminal domain"/>
    <property type="match status" value="1"/>
</dbReference>
<dbReference type="InterPro" id="IPR009075">
    <property type="entry name" value="AcylCo_DH/oxidase_C"/>
</dbReference>
<dbReference type="GO" id="GO:0050660">
    <property type="term" value="F:flavin adenine dinucleotide binding"/>
    <property type="evidence" value="ECO:0007669"/>
    <property type="project" value="InterPro"/>
</dbReference>
<evidence type="ECO:0000256" key="2">
    <source>
        <dbReference type="ARBA" id="ARBA00009347"/>
    </source>
</evidence>
<keyword evidence="3" id="KW-0285">Flavoprotein</keyword>
<evidence type="ECO:0000256" key="5">
    <source>
        <dbReference type="ARBA" id="ARBA00023002"/>
    </source>
</evidence>
<accession>A0A6J7MTP8</accession>
<organism evidence="8">
    <name type="scientific">freshwater metagenome</name>
    <dbReference type="NCBI Taxonomy" id="449393"/>
    <lineage>
        <taxon>unclassified sequences</taxon>
        <taxon>metagenomes</taxon>
        <taxon>ecological metagenomes</taxon>
    </lineage>
</organism>
<dbReference type="GO" id="GO:0003995">
    <property type="term" value="F:acyl-CoA dehydrogenase activity"/>
    <property type="evidence" value="ECO:0007669"/>
    <property type="project" value="TreeGrafter"/>
</dbReference>
<protein>
    <submittedName>
        <fullName evidence="8">Unannotated protein</fullName>
    </submittedName>
</protein>
<dbReference type="CDD" id="cd00567">
    <property type="entry name" value="ACAD"/>
    <property type="match status" value="1"/>
</dbReference>
<evidence type="ECO:0000259" key="6">
    <source>
        <dbReference type="Pfam" id="PF00441"/>
    </source>
</evidence>
<dbReference type="SUPFAM" id="SSF47203">
    <property type="entry name" value="Acyl-CoA dehydrogenase C-terminal domain-like"/>
    <property type="match status" value="1"/>
</dbReference>
<evidence type="ECO:0000256" key="1">
    <source>
        <dbReference type="ARBA" id="ARBA00001974"/>
    </source>
</evidence>
<name>A0A6J7MTP8_9ZZZZ</name>
<evidence type="ECO:0000259" key="7">
    <source>
        <dbReference type="Pfam" id="PF02771"/>
    </source>
</evidence>
<proteinExistence type="inferred from homology"/>
<comment type="cofactor">
    <cofactor evidence="1">
        <name>FAD</name>
        <dbReference type="ChEBI" id="CHEBI:57692"/>
    </cofactor>
</comment>
<dbReference type="Pfam" id="PF02771">
    <property type="entry name" value="Acyl-CoA_dh_N"/>
    <property type="match status" value="1"/>
</dbReference>
<keyword evidence="5" id="KW-0560">Oxidoreductase</keyword>
<dbReference type="InterPro" id="IPR037069">
    <property type="entry name" value="AcylCoA_DH/ox_N_sf"/>
</dbReference>
<evidence type="ECO:0000256" key="4">
    <source>
        <dbReference type="ARBA" id="ARBA00022827"/>
    </source>
</evidence>
<dbReference type="PANTHER" id="PTHR43884">
    <property type="entry name" value="ACYL-COA DEHYDROGENASE"/>
    <property type="match status" value="1"/>
</dbReference>
<comment type="similarity">
    <text evidence="2">Belongs to the acyl-CoA dehydrogenase family.</text>
</comment>
<dbReference type="InterPro" id="IPR036250">
    <property type="entry name" value="AcylCo_DH-like_C"/>
</dbReference>
<dbReference type="Gene3D" id="1.20.140.10">
    <property type="entry name" value="Butyryl-CoA Dehydrogenase, subunit A, domain 3"/>
    <property type="match status" value="1"/>
</dbReference>
<dbReference type="InterPro" id="IPR046373">
    <property type="entry name" value="Acyl-CoA_Oxase/DH_mid-dom_sf"/>
</dbReference>
<reference evidence="8" key="1">
    <citation type="submission" date="2020-05" db="EMBL/GenBank/DDBJ databases">
        <authorList>
            <person name="Chiriac C."/>
            <person name="Salcher M."/>
            <person name="Ghai R."/>
            <person name="Kavagutti S V."/>
        </authorList>
    </citation>
    <scope>NUCLEOTIDE SEQUENCE</scope>
</reference>
<dbReference type="AlphaFoldDB" id="A0A6J7MTP8"/>
<dbReference type="SUPFAM" id="SSF56645">
    <property type="entry name" value="Acyl-CoA dehydrogenase NM domain-like"/>
    <property type="match status" value="1"/>
</dbReference>
<feature type="domain" description="Acyl-CoA dehydrogenase/oxidase N-terminal" evidence="7">
    <location>
        <begin position="7"/>
        <end position="117"/>
    </location>
</feature>
<dbReference type="EMBL" id="CAFBOS010000022">
    <property type="protein sequence ID" value="CAB4984311.1"/>
    <property type="molecule type" value="Genomic_DNA"/>
</dbReference>
<evidence type="ECO:0000256" key="3">
    <source>
        <dbReference type="ARBA" id="ARBA00022630"/>
    </source>
</evidence>
<feature type="domain" description="Acyl-CoA dehydrogenase/oxidase C-terminal" evidence="6">
    <location>
        <begin position="222"/>
        <end position="368"/>
    </location>
</feature>
<sequence length="376" mass="39590">MDFTFTEDELALTELAEQIFRGGTAVEQLKAVESTDDRFDRALWAQLAEANLLGVAIDDAHGGIGFGVVGLALVAQQQGRFVAPVPLVPTLAMGAFPLAAFGSDALRDEWLPRVASGTAVLSGAYAERGANVTSRSSVRATRTANGWQLEGTKIAVPAMRVADAVLVPAAHDDGTLTVFIVDAHAPGLSRVDAVTTNREIHATLRFDQVAVGEESVIGRVGAGAGIVASTLERVNVANCAVALGACENALAMAAAYTSQRTQFGRPLSTNQGVAIRAADAYIDIDAMRVTLWQAAWRLDAQLDAGLAVEVAKYWAAEGGQRVVHATQHLHGGMGADVDYPVHRAFIWVKQLENVFGGGSQQLAKIGARIAAEARAR</sequence>
<keyword evidence="4" id="KW-0274">FAD</keyword>
<evidence type="ECO:0000313" key="8">
    <source>
        <dbReference type="EMBL" id="CAB4984311.1"/>
    </source>
</evidence>